<feature type="chain" id="PRO_5031235231" evidence="2">
    <location>
        <begin position="21"/>
        <end position="308"/>
    </location>
</feature>
<protein>
    <submittedName>
        <fullName evidence="3">Pilus assembly protein PilG</fullName>
    </submittedName>
</protein>
<evidence type="ECO:0000256" key="2">
    <source>
        <dbReference type="SAM" id="SignalP"/>
    </source>
</evidence>
<keyword evidence="2" id="KW-0732">Signal</keyword>
<dbReference type="AlphaFoldDB" id="A0A7Y1X020"/>
<dbReference type="Proteomes" id="UP000537825">
    <property type="component" value="Unassembled WGS sequence"/>
</dbReference>
<dbReference type="Gene3D" id="1.25.40.10">
    <property type="entry name" value="Tetratricopeptide repeat domain"/>
    <property type="match status" value="1"/>
</dbReference>
<feature type="compositionally biased region" description="Polar residues" evidence="1">
    <location>
        <begin position="299"/>
        <end position="308"/>
    </location>
</feature>
<dbReference type="InterPro" id="IPR011990">
    <property type="entry name" value="TPR-like_helical_dom_sf"/>
</dbReference>
<sequence>MRKLPALLLPAALLCVVLLAAPPTPTLRVNDRPLLPRPGLLRAVFRGQLGLVTDYFWILTLNRIGRSRTPTDYRDVYAYADLATDLDPKFATVYWFAGTTIPIHLGREQYANVEESTKLLRKGTRNVPENSRTWFQLAYNLMFFHREYKEAADIITELSRRRDAPAWYSALATRLYAQAGDFDTGLSLAVMMRDGAEDEETRQTYDRRVREILQERVLQQLDAEVERYRTRHGRAPATLEALVEDGGMTRLPADPLGGRFFIGDGGRVYSSASEFRLQVIYDERTADGKRIRPNAHPEGTSSNADTTP</sequence>
<comment type="caution">
    <text evidence="3">The sequence shown here is derived from an EMBL/GenBank/DDBJ whole genome shotgun (WGS) entry which is preliminary data.</text>
</comment>
<feature type="region of interest" description="Disordered" evidence="1">
    <location>
        <begin position="287"/>
        <end position="308"/>
    </location>
</feature>
<organism evidence="3 4">
    <name type="scientific">Corallococcus exiguus</name>
    <dbReference type="NCBI Taxonomy" id="83462"/>
    <lineage>
        <taxon>Bacteria</taxon>
        <taxon>Pseudomonadati</taxon>
        <taxon>Myxococcota</taxon>
        <taxon>Myxococcia</taxon>
        <taxon>Myxococcales</taxon>
        <taxon>Cystobacterineae</taxon>
        <taxon>Myxococcaceae</taxon>
        <taxon>Corallococcus</taxon>
    </lineage>
</organism>
<dbReference type="EMBL" id="JAAAPK010000003">
    <property type="protein sequence ID" value="NBC40764.1"/>
    <property type="molecule type" value="Genomic_DNA"/>
</dbReference>
<evidence type="ECO:0000313" key="3">
    <source>
        <dbReference type="EMBL" id="NBC40764.1"/>
    </source>
</evidence>
<evidence type="ECO:0000313" key="4">
    <source>
        <dbReference type="Proteomes" id="UP000537825"/>
    </source>
</evidence>
<dbReference type="RefSeq" id="WP_120580504.1">
    <property type="nucleotide sequence ID" value="NZ_CBCSLE010000049.1"/>
</dbReference>
<gene>
    <name evidence="3" type="ORF">GTZ93_13085</name>
</gene>
<proteinExistence type="predicted"/>
<evidence type="ECO:0000256" key="1">
    <source>
        <dbReference type="SAM" id="MobiDB-lite"/>
    </source>
</evidence>
<reference evidence="3 4" key="1">
    <citation type="submission" date="2020-01" db="EMBL/GenBank/DDBJ databases">
        <title>The draft genome sequence of Corallococcus exiguus DSM 14696.</title>
        <authorList>
            <person name="Zhang X."/>
            <person name="Zhu H."/>
        </authorList>
    </citation>
    <scope>NUCLEOTIDE SEQUENCE [LARGE SCALE GENOMIC DNA]</scope>
    <source>
        <strain evidence="3 4">DSM 14696</strain>
    </source>
</reference>
<keyword evidence="4" id="KW-1185">Reference proteome</keyword>
<feature type="signal peptide" evidence="2">
    <location>
        <begin position="1"/>
        <end position="20"/>
    </location>
</feature>
<name>A0A7Y1X020_9BACT</name>
<accession>A0A7Y1X020</accession>